<evidence type="ECO:0000256" key="3">
    <source>
        <dbReference type="ARBA" id="ARBA00022781"/>
    </source>
</evidence>
<dbReference type="RefSeq" id="WP_072891717.1">
    <property type="nucleotide sequence ID" value="NZ_FQVW01000051.1"/>
</dbReference>
<sequence>MSEAVVAKRYADALFQLGNEKDTLDQLVEEFRVVNQVFKENKDLNTFLMHPRVNNAKKKQFVEEVFQGMSNDVVNTMKLLVERQRTDIATSVIDHFIQLVNDAKGIAQAVVYSVRELSDTERKELETTFAKRFNKNAIEIENVVDPSILGGIKIRMGNTILDGTISGKLRRIERNLKLANN</sequence>
<organism evidence="9 10">
    <name type="scientific">Ornithinibacillus halophilus</name>
    <dbReference type="NCBI Taxonomy" id="930117"/>
    <lineage>
        <taxon>Bacteria</taxon>
        <taxon>Bacillati</taxon>
        <taxon>Bacillota</taxon>
        <taxon>Bacilli</taxon>
        <taxon>Bacillales</taxon>
        <taxon>Bacillaceae</taxon>
        <taxon>Ornithinibacillus</taxon>
    </lineage>
</organism>
<dbReference type="STRING" id="930117.SAMN05216225_10519"/>
<evidence type="ECO:0000256" key="5">
    <source>
        <dbReference type="ARBA" id="ARBA00023136"/>
    </source>
</evidence>
<keyword evidence="10" id="KW-1185">Reference proteome</keyword>
<dbReference type="PROSITE" id="PS00389">
    <property type="entry name" value="ATPASE_DELTA"/>
    <property type="match status" value="1"/>
</dbReference>
<dbReference type="OrthoDB" id="9802471at2"/>
<evidence type="ECO:0000313" key="9">
    <source>
        <dbReference type="EMBL" id="SHG69129.1"/>
    </source>
</evidence>
<evidence type="ECO:0000313" key="10">
    <source>
        <dbReference type="Proteomes" id="UP000183988"/>
    </source>
</evidence>
<gene>
    <name evidence="8" type="primary">atpH</name>
    <name evidence="9" type="ORF">SAMN05216225_10519</name>
</gene>
<evidence type="ECO:0000256" key="4">
    <source>
        <dbReference type="ARBA" id="ARBA00023065"/>
    </source>
</evidence>
<keyword evidence="4 8" id="KW-0406">Ion transport</keyword>
<dbReference type="GO" id="GO:0005886">
    <property type="term" value="C:plasma membrane"/>
    <property type="evidence" value="ECO:0007669"/>
    <property type="project" value="UniProtKB-SubCell"/>
</dbReference>
<evidence type="ECO:0000256" key="6">
    <source>
        <dbReference type="ARBA" id="ARBA00023196"/>
    </source>
</evidence>
<dbReference type="InterPro" id="IPR000711">
    <property type="entry name" value="ATPase_OSCP/dsu"/>
</dbReference>
<dbReference type="Proteomes" id="UP000183988">
    <property type="component" value="Unassembled WGS sequence"/>
</dbReference>
<dbReference type="InterPro" id="IPR026015">
    <property type="entry name" value="ATP_synth_OSCP/delta_N_sf"/>
</dbReference>
<keyword evidence="5 8" id="KW-0472">Membrane</keyword>
<evidence type="ECO:0000256" key="1">
    <source>
        <dbReference type="ARBA" id="ARBA00004370"/>
    </source>
</evidence>
<dbReference type="GO" id="GO:0045259">
    <property type="term" value="C:proton-transporting ATP synthase complex"/>
    <property type="evidence" value="ECO:0007669"/>
    <property type="project" value="UniProtKB-KW"/>
</dbReference>
<dbReference type="Gene3D" id="1.10.520.20">
    <property type="entry name" value="N-terminal domain of the delta subunit of the F1F0-ATP synthase"/>
    <property type="match status" value="1"/>
</dbReference>
<dbReference type="InterPro" id="IPR020781">
    <property type="entry name" value="ATPase_OSCP/d_CS"/>
</dbReference>
<dbReference type="NCBIfam" id="NF004403">
    <property type="entry name" value="PRK05758.2-4"/>
    <property type="match status" value="1"/>
</dbReference>
<dbReference type="Pfam" id="PF00213">
    <property type="entry name" value="OSCP"/>
    <property type="match status" value="1"/>
</dbReference>
<evidence type="ECO:0000256" key="8">
    <source>
        <dbReference type="HAMAP-Rule" id="MF_01416"/>
    </source>
</evidence>
<dbReference type="GO" id="GO:0046933">
    <property type="term" value="F:proton-transporting ATP synthase activity, rotational mechanism"/>
    <property type="evidence" value="ECO:0007669"/>
    <property type="project" value="UniProtKB-UniRule"/>
</dbReference>
<keyword evidence="3 8" id="KW-0375">Hydrogen ion transport</keyword>
<dbReference type="EMBL" id="FQVW01000051">
    <property type="protein sequence ID" value="SHG69129.1"/>
    <property type="molecule type" value="Genomic_DNA"/>
</dbReference>
<dbReference type="PRINTS" id="PR00125">
    <property type="entry name" value="ATPASEDELTA"/>
</dbReference>
<protein>
    <recommendedName>
        <fullName evidence="8">ATP synthase subunit delta</fullName>
    </recommendedName>
    <alternativeName>
        <fullName evidence="8">ATP synthase F(1) sector subunit delta</fullName>
    </alternativeName>
    <alternativeName>
        <fullName evidence="8">F-type ATPase subunit delta</fullName>
        <shortName evidence="8">F-ATPase subunit delta</shortName>
    </alternativeName>
</protein>
<name>A0A1M5LWV0_9BACI</name>
<evidence type="ECO:0000256" key="2">
    <source>
        <dbReference type="ARBA" id="ARBA00022448"/>
    </source>
</evidence>
<keyword evidence="2 8" id="KW-0813">Transport</keyword>
<accession>A0A1M5LWV0</accession>
<dbReference type="PANTHER" id="PTHR11910">
    <property type="entry name" value="ATP SYNTHASE DELTA CHAIN"/>
    <property type="match status" value="1"/>
</dbReference>
<evidence type="ECO:0000256" key="7">
    <source>
        <dbReference type="ARBA" id="ARBA00023310"/>
    </source>
</evidence>
<dbReference type="HAMAP" id="MF_01416">
    <property type="entry name" value="ATP_synth_delta_bact"/>
    <property type="match status" value="1"/>
</dbReference>
<comment type="function">
    <text evidence="8">F(1)F(0) ATP synthase produces ATP from ADP in the presence of a proton or sodium gradient. F-type ATPases consist of two structural domains, F(1) containing the extramembraneous catalytic core and F(0) containing the membrane proton channel, linked together by a central stalk and a peripheral stalk. During catalysis, ATP synthesis in the catalytic domain of F(1) is coupled via a rotary mechanism of the central stalk subunits to proton translocation.</text>
</comment>
<dbReference type="NCBIfam" id="TIGR01145">
    <property type="entry name" value="ATP_synt_delta"/>
    <property type="match status" value="1"/>
</dbReference>
<keyword evidence="6 8" id="KW-0139">CF(1)</keyword>
<comment type="similarity">
    <text evidence="8">Belongs to the ATPase delta chain family.</text>
</comment>
<keyword evidence="8" id="KW-1003">Cell membrane</keyword>
<dbReference type="SUPFAM" id="SSF47928">
    <property type="entry name" value="N-terminal domain of the delta subunit of the F1F0-ATP synthase"/>
    <property type="match status" value="1"/>
</dbReference>
<keyword evidence="7 8" id="KW-0066">ATP synthesis</keyword>
<proteinExistence type="inferred from homology"/>
<comment type="function">
    <text evidence="8">This protein is part of the stalk that links CF(0) to CF(1). It either transmits conformational changes from CF(0) to CF(1) or is implicated in proton conduction.</text>
</comment>
<comment type="subcellular location">
    <subcellularLocation>
        <location evidence="8">Cell membrane</location>
        <topology evidence="8">Peripheral membrane protein</topology>
    </subcellularLocation>
    <subcellularLocation>
        <location evidence="1">Membrane</location>
    </subcellularLocation>
</comment>
<reference evidence="9 10" key="1">
    <citation type="submission" date="2016-11" db="EMBL/GenBank/DDBJ databases">
        <authorList>
            <person name="Jaros S."/>
            <person name="Januszkiewicz K."/>
            <person name="Wedrychowicz H."/>
        </authorList>
    </citation>
    <scope>NUCLEOTIDE SEQUENCE [LARGE SCALE GENOMIC DNA]</scope>
    <source>
        <strain evidence="9 10">IBRC-M 10683</strain>
    </source>
</reference>
<dbReference type="AlphaFoldDB" id="A0A1M5LWV0"/>